<name>F0LHH2_THEBM</name>
<dbReference type="eggNOG" id="arCOG05472">
    <property type="taxonomic scope" value="Archaea"/>
</dbReference>
<dbReference type="KEGG" id="tba:TERMP_01324"/>
<dbReference type="Proteomes" id="UP000007478">
    <property type="component" value="Chromosome"/>
</dbReference>
<dbReference type="SUPFAM" id="SSF81301">
    <property type="entry name" value="Nucleotidyltransferase"/>
    <property type="match status" value="1"/>
</dbReference>
<proteinExistence type="predicted"/>
<dbReference type="InterPro" id="IPR043519">
    <property type="entry name" value="NT_sf"/>
</dbReference>
<dbReference type="EMBL" id="CP002372">
    <property type="protein sequence ID" value="ADT84299.1"/>
    <property type="molecule type" value="Genomic_DNA"/>
</dbReference>
<dbReference type="PATRIC" id="fig|391623.17.peg.1325"/>
<evidence type="ECO:0000313" key="1">
    <source>
        <dbReference type="EMBL" id="ADT84299.1"/>
    </source>
</evidence>
<gene>
    <name evidence="1" type="ordered locus">TERMP_01324</name>
</gene>
<dbReference type="GeneID" id="10041640"/>
<keyword evidence="2" id="KW-1185">Reference proteome</keyword>
<dbReference type="HOGENOM" id="CLU_086890_0_0_2"/>
<accession>F0LHH2</accession>
<sequence length="193" mass="22606">MGISITPHGIKITRELSELDNFVLDVVKLIEKYSPYVIVSGYVTILFGRSRGTEDVDFVVERIPKEEFIKFCRDAQGSGFEFINPEDCFGLYEMLDGRMSIRMARRGEIIPNAEIKFPKDFFHQEALKKRISVILNDKQIYISPIELQIAYKLYLGSDKDVEDAYYLYELFKENLNRRLLHDYAKRLDIEVPF</sequence>
<reference evidence="1 2" key="1">
    <citation type="journal article" date="2011" name="J. Bacteriol.">
        <title>Complete genome sequence of the hyperthermophilic, piezophilic, heterotrophic, and carboxydotrophic archaeon Thermococcus barophilus MP.</title>
        <authorList>
            <person name="Vannier P."/>
            <person name="Marteinsson V.T."/>
            <person name="Fridjonsson O.H."/>
            <person name="Oger P."/>
            <person name="Jebbar M."/>
        </authorList>
    </citation>
    <scope>NUCLEOTIDE SEQUENCE [LARGE SCALE GENOMIC DNA]</scope>
    <source>
        <strain evidence="2">DSM 11836 / MP</strain>
    </source>
</reference>
<evidence type="ECO:0000313" key="2">
    <source>
        <dbReference type="Proteomes" id="UP000007478"/>
    </source>
</evidence>
<dbReference type="RefSeq" id="WP_013467597.1">
    <property type="nucleotide sequence ID" value="NC_014804.1"/>
</dbReference>
<evidence type="ECO:0008006" key="3">
    <source>
        <dbReference type="Google" id="ProtNLM"/>
    </source>
</evidence>
<dbReference type="OrthoDB" id="42009at2157"/>
<organism evidence="1 2">
    <name type="scientific">Thermococcus barophilus (strain DSM 11836 / MP)</name>
    <dbReference type="NCBI Taxonomy" id="391623"/>
    <lineage>
        <taxon>Archaea</taxon>
        <taxon>Methanobacteriati</taxon>
        <taxon>Methanobacteriota</taxon>
        <taxon>Thermococci</taxon>
        <taxon>Thermococcales</taxon>
        <taxon>Thermococcaceae</taxon>
        <taxon>Thermococcus</taxon>
    </lineage>
</organism>
<dbReference type="AlphaFoldDB" id="F0LHH2"/>
<protein>
    <recommendedName>
        <fullName evidence="3">Nucleotidyltransferase</fullName>
    </recommendedName>
</protein>